<comment type="caution">
    <text evidence="2">The sequence shown here is derived from an EMBL/GenBank/DDBJ whole genome shotgun (WGS) entry which is preliminary data.</text>
</comment>
<evidence type="ECO:0000313" key="3">
    <source>
        <dbReference type="Proteomes" id="UP000310314"/>
    </source>
</evidence>
<dbReference type="Proteomes" id="UP000310314">
    <property type="component" value="Unassembled WGS sequence"/>
</dbReference>
<evidence type="ECO:0000313" key="2">
    <source>
        <dbReference type="EMBL" id="TMM56174.1"/>
    </source>
</evidence>
<evidence type="ECO:0000256" key="1">
    <source>
        <dbReference type="SAM" id="SignalP"/>
    </source>
</evidence>
<gene>
    <name evidence="2" type="ORF">FEE95_16245</name>
</gene>
<reference evidence="2 3" key="1">
    <citation type="submission" date="2019-05" db="EMBL/GenBank/DDBJ databases">
        <authorList>
            <person name="Zhang J.-Y."/>
            <person name="Feg X."/>
            <person name="Du Z.-J."/>
        </authorList>
    </citation>
    <scope>NUCLEOTIDE SEQUENCE [LARGE SCALE GENOMIC DNA]</scope>
    <source>
        <strain evidence="2 3">RZ26</strain>
    </source>
</reference>
<name>A0A5S3PNX8_9FLAO</name>
<dbReference type="RefSeq" id="WP_138659041.1">
    <property type="nucleotide sequence ID" value="NZ_VATY01000003.1"/>
</dbReference>
<evidence type="ECO:0008006" key="4">
    <source>
        <dbReference type="Google" id="ProtNLM"/>
    </source>
</evidence>
<dbReference type="OrthoDB" id="573055at2"/>
<dbReference type="EMBL" id="VATY01000003">
    <property type="protein sequence ID" value="TMM56174.1"/>
    <property type="molecule type" value="Genomic_DNA"/>
</dbReference>
<keyword evidence="1" id="KW-0732">Signal</keyword>
<feature type="chain" id="PRO_5024349813" description="Lipoprotein" evidence="1">
    <location>
        <begin position="22"/>
        <end position="168"/>
    </location>
</feature>
<dbReference type="AlphaFoldDB" id="A0A5S3PNX8"/>
<proteinExistence type="predicted"/>
<keyword evidence="3" id="KW-1185">Reference proteome</keyword>
<accession>A0A5S3PNX8</accession>
<organism evidence="2 3">
    <name type="scientific">Maribacter algarum</name>
    <name type="common">ex Zhang et al. 2020</name>
    <dbReference type="NCBI Taxonomy" id="2578118"/>
    <lineage>
        <taxon>Bacteria</taxon>
        <taxon>Pseudomonadati</taxon>
        <taxon>Bacteroidota</taxon>
        <taxon>Flavobacteriia</taxon>
        <taxon>Flavobacteriales</taxon>
        <taxon>Flavobacteriaceae</taxon>
        <taxon>Maribacter</taxon>
    </lineage>
</organism>
<feature type="signal peptide" evidence="1">
    <location>
        <begin position="1"/>
        <end position="21"/>
    </location>
</feature>
<sequence length="168" mass="18473">MKLSISSFLILLVLWMTCCSSTDNTVDPNFGMEEEEMQETTEGVAEVTDVSVSGGANQYTFSVTISSPDLGCNQYTDWWEVIDLDGNLLYRRILAHSHVNEQPFTRAGGPVAISEDTEVYIRAHMNTTSYGSKVFKGSVSNGFSSEDLDVEFAKSLEETDPLPTGCAF</sequence>
<protein>
    <recommendedName>
        <fullName evidence="4">Lipoprotein</fullName>
    </recommendedName>
</protein>